<evidence type="ECO:0000313" key="5">
    <source>
        <dbReference type="Proteomes" id="UP000708338"/>
    </source>
</evidence>
<comment type="caution">
    <text evidence="4">The sequence shown here is derived from an EMBL/GenBank/DDBJ whole genome shotgun (WGS) entry which is preliminary data.</text>
</comment>
<dbReference type="Proteomes" id="UP000708338">
    <property type="component" value="Unassembled WGS sequence"/>
</dbReference>
<dbReference type="EMBL" id="WQPS01000006">
    <property type="protein sequence ID" value="MBT9809540.1"/>
    <property type="molecule type" value="Genomic_DNA"/>
</dbReference>
<evidence type="ECO:0000259" key="3">
    <source>
        <dbReference type="Pfam" id="PF00535"/>
    </source>
</evidence>
<sequence length="364" mass="42096">MAKHKKSVMSILNACQLSRCKMIYISIIVPVYQAECYIERCLLSLLNQCFTNYEIICIDDGSTDKSAQIIKDFILRYPIIRYYYQPNKGVSAARNLGLSKASGVYVLFVDSDDILKKNAIKALYNKAKKVNAEILIFGGQADKLLLTPDWVKDAFFTKNELYNSNSITALFSASGARPSVCNKLFYKKTLDGLSFPEHISIGEDIAFLFMAFPKAENIVCWSKNIYRYQVSNAASAMNTIEDKRKDFFDNHLKTVEYIIDGWKRLNILDKNKILFIQWMIHFLDYVYISLNEQEKLLFKERLIKVFLQLDITYEETIQHLTYVPEKGTITICKLFNSILHQVKRYGFKFGIKSIIIKLFEHIGV</sequence>
<accession>A0AA41FDY9</accession>
<organism evidence="4 5">
    <name type="scientific">Enterocloster citroniae</name>
    <dbReference type="NCBI Taxonomy" id="358743"/>
    <lineage>
        <taxon>Bacteria</taxon>
        <taxon>Bacillati</taxon>
        <taxon>Bacillota</taxon>
        <taxon>Clostridia</taxon>
        <taxon>Lachnospirales</taxon>
        <taxon>Lachnospiraceae</taxon>
        <taxon>Enterocloster</taxon>
    </lineage>
</organism>
<evidence type="ECO:0000256" key="2">
    <source>
        <dbReference type="ARBA" id="ARBA00022679"/>
    </source>
</evidence>
<dbReference type="Pfam" id="PF00535">
    <property type="entry name" value="Glycos_transf_2"/>
    <property type="match status" value="1"/>
</dbReference>
<proteinExistence type="predicted"/>
<reference evidence="4" key="1">
    <citation type="journal article" date="2021" name="Gut Microbes">
        <title>A synthetic consortium of 100 gut commensals modulates the composition and function in a colon model of the microbiome of elderly subjects.</title>
        <authorList>
            <person name="Perez M."/>
            <person name="Ntemiri A."/>
            <person name="Tan H."/>
            <person name="Harris H.M.B."/>
            <person name="Roager H.M."/>
            <person name="Ribiere C."/>
            <person name="O'Toole P.W."/>
        </authorList>
    </citation>
    <scope>NUCLEOTIDE SEQUENCE</scope>
    <source>
        <strain evidence="4">MCC335</strain>
    </source>
</reference>
<keyword evidence="1" id="KW-0328">Glycosyltransferase</keyword>
<dbReference type="InterPro" id="IPR001173">
    <property type="entry name" value="Glyco_trans_2-like"/>
</dbReference>
<name>A0AA41FDY9_9FIRM</name>
<dbReference type="SUPFAM" id="SSF53448">
    <property type="entry name" value="Nucleotide-diphospho-sugar transferases"/>
    <property type="match status" value="1"/>
</dbReference>
<keyword evidence="2" id="KW-0808">Transferase</keyword>
<gene>
    <name evidence="4" type="ORF">GPL26_07760</name>
</gene>
<dbReference type="PANTHER" id="PTHR22916">
    <property type="entry name" value="GLYCOSYLTRANSFERASE"/>
    <property type="match status" value="1"/>
</dbReference>
<feature type="domain" description="Glycosyltransferase 2-like" evidence="3">
    <location>
        <begin position="26"/>
        <end position="153"/>
    </location>
</feature>
<dbReference type="GO" id="GO:0016757">
    <property type="term" value="F:glycosyltransferase activity"/>
    <property type="evidence" value="ECO:0007669"/>
    <property type="project" value="UniProtKB-KW"/>
</dbReference>
<dbReference type="AlphaFoldDB" id="A0AA41FDY9"/>
<dbReference type="CDD" id="cd00761">
    <property type="entry name" value="Glyco_tranf_GTA_type"/>
    <property type="match status" value="1"/>
</dbReference>
<dbReference type="PANTHER" id="PTHR22916:SF51">
    <property type="entry name" value="GLYCOSYLTRANSFERASE EPSH-RELATED"/>
    <property type="match status" value="1"/>
</dbReference>
<evidence type="ECO:0000313" key="4">
    <source>
        <dbReference type="EMBL" id="MBT9809540.1"/>
    </source>
</evidence>
<dbReference type="InterPro" id="IPR029044">
    <property type="entry name" value="Nucleotide-diphossugar_trans"/>
</dbReference>
<evidence type="ECO:0000256" key="1">
    <source>
        <dbReference type="ARBA" id="ARBA00022676"/>
    </source>
</evidence>
<dbReference type="RefSeq" id="WP_270289490.1">
    <property type="nucleotide sequence ID" value="NZ_JAQDJP010000011.1"/>
</dbReference>
<dbReference type="Gene3D" id="3.90.550.10">
    <property type="entry name" value="Spore Coat Polysaccharide Biosynthesis Protein SpsA, Chain A"/>
    <property type="match status" value="1"/>
</dbReference>
<protein>
    <submittedName>
        <fullName evidence="4">Glycosyltransferase</fullName>
    </submittedName>
</protein>